<comment type="caution">
    <text evidence="7">The sequence shown here is derived from an EMBL/GenBank/DDBJ whole genome shotgun (WGS) entry which is preliminary data.</text>
</comment>
<evidence type="ECO:0000256" key="1">
    <source>
        <dbReference type="ARBA" id="ARBA00022679"/>
    </source>
</evidence>
<dbReference type="GO" id="GO:0016301">
    <property type="term" value="F:kinase activity"/>
    <property type="evidence" value="ECO:0007669"/>
    <property type="project" value="UniProtKB-KW"/>
</dbReference>
<dbReference type="GO" id="GO:0006772">
    <property type="term" value="P:thiamine metabolic process"/>
    <property type="evidence" value="ECO:0007669"/>
    <property type="project" value="UniProtKB-UniRule"/>
</dbReference>
<evidence type="ECO:0000256" key="5">
    <source>
        <dbReference type="NCBIfam" id="TIGR01378"/>
    </source>
</evidence>
<dbReference type="InterPro" id="IPR007373">
    <property type="entry name" value="Thiamin_PyroPKinase_B1-bd"/>
</dbReference>
<reference evidence="7 8" key="1">
    <citation type="submission" date="2018-06" db="EMBL/GenBank/DDBJ databases">
        <title>Genomic Encyclopedia of Type Strains, Phase IV (KMG-IV): sequencing the most valuable type-strain genomes for metagenomic binning, comparative biology and taxonomic classification.</title>
        <authorList>
            <person name="Goeker M."/>
        </authorList>
    </citation>
    <scope>NUCLEOTIDE SEQUENCE [LARGE SCALE GENOMIC DNA]</scope>
    <source>
        <strain evidence="7 8">DSM 25619</strain>
    </source>
</reference>
<evidence type="ECO:0000313" key="8">
    <source>
        <dbReference type="Proteomes" id="UP000252893"/>
    </source>
</evidence>
<keyword evidence="2" id="KW-0547">Nucleotide-binding</keyword>
<dbReference type="SMART" id="SM00983">
    <property type="entry name" value="TPK_B1_binding"/>
    <property type="match status" value="1"/>
</dbReference>
<dbReference type="Pfam" id="PF04263">
    <property type="entry name" value="TPK_catalytic"/>
    <property type="match status" value="1"/>
</dbReference>
<evidence type="ECO:0000256" key="2">
    <source>
        <dbReference type="ARBA" id="ARBA00022741"/>
    </source>
</evidence>
<keyword evidence="1" id="KW-0808">Transferase</keyword>
<dbReference type="Gene3D" id="3.40.50.10240">
    <property type="entry name" value="Thiamin pyrophosphokinase, catalytic domain"/>
    <property type="match status" value="1"/>
</dbReference>
<dbReference type="PANTHER" id="PTHR41299">
    <property type="entry name" value="THIAMINE PYROPHOSPHOKINASE"/>
    <property type="match status" value="1"/>
</dbReference>
<dbReference type="PANTHER" id="PTHR41299:SF1">
    <property type="entry name" value="THIAMINE PYROPHOSPHOKINASE"/>
    <property type="match status" value="1"/>
</dbReference>
<protein>
    <recommendedName>
        <fullName evidence="5">Thiamine diphosphokinase</fullName>
        <ecNumber evidence="5">2.7.6.2</ecNumber>
    </recommendedName>
</protein>
<dbReference type="EMBL" id="QNRH01000006">
    <property type="protein sequence ID" value="RBO93010.1"/>
    <property type="molecule type" value="Genomic_DNA"/>
</dbReference>
<proteinExistence type="predicted"/>
<dbReference type="SUPFAM" id="SSF63999">
    <property type="entry name" value="Thiamin pyrophosphokinase, catalytic domain"/>
    <property type="match status" value="1"/>
</dbReference>
<dbReference type="EC" id="2.7.6.2" evidence="5"/>
<evidence type="ECO:0000256" key="4">
    <source>
        <dbReference type="ARBA" id="ARBA00022840"/>
    </source>
</evidence>
<keyword evidence="4" id="KW-0067">ATP-binding</keyword>
<feature type="domain" description="Thiamin pyrophosphokinase thiamin-binding" evidence="6">
    <location>
        <begin position="145"/>
        <end position="208"/>
    </location>
</feature>
<dbReference type="Pfam" id="PF04265">
    <property type="entry name" value="TPK_B1_binding"/>
    <property type="match status" value="1"/>
</dbReference>
<dbReference type="CDD" id="cd07995">
    <property type="entry name" value="TPK"/>
    <property type="match status" value="1"/>
</dbReference>
<evidence type="ECO:0000313" key="7">
    <source>
        <dbReference type="EMBL" id="RBO93010.1"/>
    </source>
</evidence>
<dbReference type="NCBIfam" id="TIGR01378">
    <property type="entry name" value="thi_PPkinase"/>
    <property type="match status" value="1"/>
</dbReference>
<dbReference type="InterPro" id="IPR036759">
    <property type="entry name" value="TPK_catalytic_sf"/>
</dbReference>
<dbReference type="InterPro" id="IPR053149">
    <property type="entry name" value="TPK"/>
</dbReference>
<accession>A0A366DSD9</accession>
<organism evidence="7 8">
    <name type="scientific">Pseudochrobactrum asaccharolyticum</name>
    <dbReference type="NCBI Taxonomy" id="354351"/>
    <lineage>
        <taxon>Bacteria</taxon>
        <taxon>Pseudomonadati</taxon>
        <taxon>Pseudomonadota</taxon>
        <taxon>Alphaproteobacteria</taxon>
        <taxon>Hyphomicrobiales</taxon>
        <taxon>Brucellaceae</taxon>
        <taxon>Pseudochrobactrum</taxon>
    </lineage>
</organism>
<keyword evidence="3 7" id="KW-0418">Kinase</keyword>
<keyword evidence="8" id="KW-1185">Reference proteome</keyword>
<name>A0A366DSD9_9HYPH</name>
<dbReference type="InterPro" id="IPR007371">
    <property type="entry name" value="TPK_catalytic"/>
</dbReference>
<evidence type="ECO:0000256" key="3">
    <source>
        <dbReference type="ARBA" id="ARBA00022777"/>
    </source>
</evidence>
<gene>
    <name evidence="7" type="ORF">DFR47_10691</name>
</gene>
<dbReference type="GO" id="GO:0004788">
    <property type="term" value="F:thiamine diphosphokinase activity"/>
    <property type="evidence" value="ECO:0007669"/>
    <property type="project" value="UniProtKB-UniRule"/>
</dbReference>
<dbReference type="GO" id="GO:0005524">
    <property type="term" value="F:ATP binding"/>
    <property type="evidence" value="ECO:0007669"/>
    <property type="project" value="UniProtKB-KW"/>
</dbReference>
<dbReference type="InterPro" id="IPR006282">
    <property type="entry name" value="Thi_PPkinase"/>
</dbReference>
<dbReference type="GO" id="GO:0030975">
    <property type="term" value="F:thiamine binding"/>
    <property type="evidence" value="ECO:0007669"/>
    <property type="project" value="InterPro"/>
</dbReference>
<dbReference type="AlphaFoldDB" id="A0A366DSD9"/>
<dbReference type="GO" id="GO:0009229">
    <property type="term" value="P:thiamine diphosphate biosynthetic process"/>
    <property type="evidence" value="ECO:0007669"/>
    <property type="project" value="InterPro"/>
</dbReference>
<sequence>MICSSMSKFLILLGGDLTVTPRLKQQIAGARVLAADSGMRHAAGLGVVPELWLGDFDSTDAALADQYAHVERQVFPVAKNMTDGELALHEAYERGATEVILAGAFGGERTDHTFLHLSMAVAQAHKGRKIFLSSGHEEATPLLYGKTEFDLPEDTLFSILGFETLTGLSIFGAEWPLDAVTVPFGSSLTLSNRVKETLTVTLETGTAILVASPVSALI</sequence>
<dbReference type="Proteomes" id="UP000252893">
    <property type="component" value="Unassembled WGS sequence"/>
</dbReference>
<evidence type="ECO:0000259" key="6">
    <source>
        <dbReference type="SMART" id="SM00983"/>
    </source>
</evidence>